<dbReference type="Proteomes" id="UP001165120">
    <property type="component" value="Unassembled WGS sequence"/>
</dbReference>
<feature type="compositionally biased region" description="Basic and acidic residues" evidence="2">
    <location>
        <begin position="117"/>
        <end position="152"/>
    </location>
</feature>
<dbReference type="GO" id="GO:1990904">
    <property type="term" value="C:ribonucleoprotein complex"/>
    <property type="evidence" value="ECO:0007669"/>
    <property type="project" value="TreeGrafter"/>
</dbReference>
<dbReference type="GO" id="GO:0005829">
    <property type="term" value="C:cytosol"/>
    <property type="evidence" value="ECO:0007669"/>
    <property type="project" value="TreeGrafter"/>
</dbReference>
<organism evidence="4 5">
    <name type="scientific">Candida boidinii</name>
    <name type="common">Yeast</name>
    <dbReference type="NCBI Taxonomy" id="5477"/>
    <lineage>
        <taxon>Eukaryota</taxon>
        <taxon>Fungi</taxon>
        <taxon>Dikarya</taxon>
        <taxon>Ascomycota</taxon>
        <taxon>Saccharomycotina</taxon>
        <taxon>Pichiomycetes</taxon>
        <taxon>Pichiales</taxon>
        <taxon>Pichiaceae</taxon>
        <taxon>Ogataea</taxon>
        <taxon>Ogataea/Candida clade</taxon>
    </lineage>
</organism>
<dbReference type="InterPro" id="IPR039539">
    <property type="entry name" value="Ras_GTPase_bind_prot"/>
</dbReference>
<evidence type="ECO:0000256" key="2">
    <source>
        <dbReference type="SAM" id="MobiDB-lite"/>
    </source>
</evidence>
<feature type="domain" description="NTF2" evidence="3">
    <location>
        <begin position="1"/>
        <end position="102"/>
    </location>
</feature>
<proteinExistence type="predicted"/>
<reference evidence="4" key="1">
    <citation type="submission" date="2023-04" db="EMBL/GenBank/DDBJ databases">
        <title>Candida boidinii NBRC 10035.</title>
        <authorList>
            <person name="Ichikawa N."/>
            <person name="Sato H."/>
            <person name="Tonouchi N."/>
        </authorList>
    </citation>
    <scope>NUCLEOTIDE SEQUENCE</scope>
    <source>
        <strain evidence="4">NBRC 10035</strain>
    </source>
</reference>
<evidence type="ECO:0000313" key="4">
    <source>
        <dbReference type="EMBL" id="GME79664.1"/>
    </source>
</evidence>
<evidence type="ECO:0000313" key="5">
    <source>
        <dbReference type="Proteomes" id="UP001165120"/>
    </source>
</evidence>
<dbReference type="PROSITE" id="PS50177">
    <property type="entry name" value="NTF2_DOMAIN"/>
    <property type="match status" value="1"/>
</dbReference>
<dbReference type="PANTHER" id="PTHR10693">
    <property type="entry name" value="RAS GTPASE-ACTIVATING PROTEIN-BINDING PROTEIN"/>
    <property type="match status" value="1"/>
</dbReference>
<dbReference type="EMBL" id="BSXN01003626">
    <property type="protein sequence ID" value="GME79664.1"/>
    <property type="molecule type" value="Genomic_DNA"/>
</dbReference>
<dbReference type="InterPro" id="IPR002075">
    <property type="entry name" value="NTF2_dom"/>
</dbReference>
<name>A0A9W6WKD0_CANBO</name>
<dbReference type="SUPFAM" id="SSF54427">
    <property type="entry name" value="NTF2-like"/>
    <property type="match status" value="1"/>
</dbReference>
<dbReference type="GO" id="GO:1990861">
    <property type="term" value="C:Ubp3-Bre5 deubiquitination complex"/>
    <property type="evidence" value="ECO:0007669"/>
    <property type="project" value="TreeGrafter"/>
</dbReference>
<feature type="compositionally biased region" description="Polar residues" evidence="2">
    <location>
        <begin position="261"/>
        <end position="275"/>
    </location>
</feature>
<dbReference type="Gene3D" id="3.10.450.50">
    <property type="match status" value="1"/>
</dbReference>
<keyword evidence="5" id="KW-1185">Reference proteome</keyword>
<dbReference type="AlphaFoldDB" id="A0A9W6WKD0"/>
<protein>
    <submittedName>
        <fullName evidence="4">Unnamed protein product</fullName>
    </submittedName>
</protein>
<feature type="compositionally biased region" description="Acidic residues" evidence="2">
    <location>
        <begin position="105"/>
        <end position="116"/>
    </location>
</feature>
<dbReference type="InterPro" id="IPR032710">
    <property type="entry name" value="NTF2-like_dom_sf"/>
</dbReference>
<feature type="region of interest" description="Disordered" evidence="2">
    <location>
        <begin position="104"/>
        <end position="346"/>
    </location>
</feature>
<feature type="compositionally biased region" description="Low complexity" evidence="2">
    <location>
        <begin position="326"/>
        <end position="346"/>
    </location>
</feature>
<dbReference type="GO" id="GO:0034517">
    <property type="term" value="P:ribophagy"/>
    <property type="evidence" value="ECO:0007669"/>
    <property type="project" value="TreeGrafter"/>
</dbReference>
<dbReference type="GO" id="GO:0016579">
    <property type="term" value="P:protein deubiquitination"/>
    <property type="evidence" value="ECO:0007669"/>
    <property type="project" value="TreeGrafter"/>
</dbReference>
<feature type="compositionally biased region" description="Low complexity" evidence="2">
    <location>
        <begin position="276"/>
        <end position="316"/>
    </location>
</feature>
<keyword evidence="1" id="KW-0694">RNA-binding</keyword>
<dbReference type="Pfam" id="PF02136">
    <property type="entry name" value="NTF2"/>
    <property type="match status" value="1"/>
</dbReference>
<dbReference type="GO" id="GO:0003729">
    <property type="term" value="F:mRNA binding"/>
    <property type="evidence" value="ECO:0007669"/>
    <property type="project" value="TreeGrafter"/>
</dbReference>
<evidence type="ECO:0000259" key="3">
    <source>
        <dbReference type="PROSITE" id="PS50177"/>
    </source>
</evidence>
<dbReference type="InterPro" id="IPR018222">
    <property type="entry name" value="Nuclear_transport_factor_2_euk"/>
</dbReference>
<sequence>MYTKNATLNHSLKAFKKFENVKGIDNIKKFWNNSELRGAKFMIQTIDVEEVDEKSILLSCTGEFALPDPLDEDTPSQRFVHTFILFSENNSRYDVINEMLRVIPDIDDEDDEEDDSDGKIEESKEVEKVEAKDEIKTKAETIEPEGSKEKPKFSVAPAANGSVASTNKKSIEETEDQLFTSKETSKESTPETAPEVEEEKTSSTPPQLKKLPDLPSTPAKPPTSAQQTPSKTPATIPPKPAKPFSWADAASANAKKAVKATESTDPTSSASSINVTSANGHATTAAATTAVADKAALTSAAESLAVPAPSSLAASSKSEKKDSKNNTKNGSNASSSSGLGELLNKN</sequence>
<gene>
    <name evidence="4" type="ORF">Cboi02_000618900</name>
</gene>
<evidence type="ECO:0000256" key="1">
    <source>
        <dbReference type="ARBA" id="ARBA00022884"/>
    </source>
</evidence>
<comment type="caution">
    <text evidence="4">The sequence shown here is derived from an EMBL/GenBank/DDBJ whole genome shotgun (WGS) entry which is preliminary data.</text>
</comment>
<accession>A0A9W6WKD0</accession>
<dbReference type="PANTHER" id="PTHR10693:SF20">
    <property type="entry name" value="AT27578P"/>
    <property type="match status" value="1"/>
</dbReference>